<dbReference type="SUPFAM" id="SSF103378">
    <property type="entry name" value="2-methylcitrate dehydratase PrpD"/>
    <property type="match status" value="1"/>
</dbReference>
<protein>
    <recommendedName>
        <fullName evidence="6">2-methylcitrate dehydratase</fullName>
    </recommendedName>
</protein>
<evidence type="ECO:0008006" key="6">
    <source>
        <dbReference type="Google" id="ProtNLM"/>
    </source>
</evidence>
<evidence type="ECO:0000256" key="1">
    <source>
        <dbReference type="ARBA" id="ARBA00006174"/>
    </source>
</evidence>
<evidence type="ECO:0000259" key="3">
    <source>
        <dbReference type="Pfam" id="PF19305"/>
    </source>
</evidence>
<dbReference type="InterPro" id="IPR045337">
    <property type="entry name" value="MmgE_PrpD_C"/>
</dbReference>
<accession>A0ABM8TP67</accession>
<dbReference type="PANTHER" id="PTHR16943">
    <property type="entry name" value="2-METHYLCITRATE DEHYDRATASE-RELATED"/>
    <property type="match status" value="1"/>
</dbReference>
<dbReference type="InterPro" id="IPR036148">
    <property type="entry name" value="MmgE/PrpD_sf"/>
</dbReference>
<keyword evidence="5" id="KW-1185">Reference proteome</keyword>
<gene>
    <name evidence="4" type="ORF">LMG26411_05391</name>
</gene>
<comment type="similarity">
    <text evidence="1">Belongs to the PrpD family.</text>
</comment>
<dbReference type="RefSeq" id="WP_211956272.1">
    <property type="nucleotide sequence ID" value="NZ_CAJPVI010000038.1"/>
</dbReference>
<evidence type="ECO:0000313" key="4">
    <source>
        <dbReference type="EMBL" id="CAG2156862.1"/>
    </source>
</evidence>
<dbReference type="Gene3D" id="1.10.4100.10">
    <property type="entry name" value="2-methylcitrate dehydratase PrpD"/>
    <property type="match status" value="1"/>
</dbReference>
<dbReference type="InterPro" id="IPR005656">
    <property type="entry name" value="MmgE_PrpD"/>
</dbReference>
<dbReference type="Pfam" id="PF03972">
    <property type="entry name" value="MmgE_PrpD_N"/>
    <property type="match status" value="1"/>
</dbReference>
<dbReference type="PANTHER" id="PTHR16943:SF8">
    <property type="entry name" value="2-METHYLCITRATE DEHYDRATASE"/>
    <property type="match status" value="1"/>
</dbReference>
<dbReference type="Proteomes" id="UP000672657">
    <property type="component" value="Unassembled WGS sequence"/>
</dbReference>
<evidence type="ECO:0000313" key="5">
    <source>
        <dbReference type="Proteomes" id="UP000672657"/>
    </source>
</evidence>
<dbReference type="Gene3D" id="3.30.1330.120">
    <property type="entry name" value="2-methylcitrate dehydratase PrpD"/>
    <property type="match status" value="1"/>
</dbReference>
<proteinExistence type="inferred from homology"/>
<feature type="domain" description="MmgE/PrpD N-terminal" evidence="2">
    <location>
        <begin position="21"/>
        <end position="254"/>
    </location>
</feature>
<reference evidence="4 5" key="1">
    <citation type="submission" date="2021-03" db="EMBL/GenBank/DDBJ databases">
        <authorList>
            <person name="Peeters C."/>
        </authorList>
    </citation>
    <scope>NUCLEOTIDE SEQUENCE [LARGE SCALE GENOMIC DNA]</scope>
    <source>
        <strain evidence="4 5">LMG 26411</strain>
    </source>
</reference>
<dbReference type="InterPro" id="IPR045336">
    <property type="entry name" value="MmgE_PrpD_N"/>
</dbReference>
<dbReference type="Pfam" id="PF19305">
    <property type="entry name" value="MmgE_PrpD_C"/>
    <property type="match status" value="1"/>
</dbReference>
<dbReference type="InterPro" id="IPR042188">
    <property type="entry name" value="MmgE/PrpD_sf_2"/>
</dbReference>
<organism evidence="4 5">
    <name type="scientific">Cupriavidus numazuensis</name>
    <dbReference type="NCBI Taxonomy" id="221992"/>
    <lineage>
        <taxon>Bacteria</taxon>
        <taxon>Pseudomonadati</taxon>
        <taxon>Pseudomonadota</taxon>
        <taxon>Betaproteobacteria</taxon>
        <taxon>Burkholderiales</taxon>
        <taxon>Burkholderiaceae</taxon>
        <taxon>Cupriavidus</taxon>
    </lineage>
</organism>
<evidence type="ECO:0000259" key="2">
    <source>
        <dbReference type="Pfam" id="PF03972"/>
    </source>
</evidence>
<feature type="domain" description="MmgE/PrpD C-terminal" evidence="3">
    <location>
        <begin position="281"/>
        <end position="453"/>
    </location>
</feature>
<dbReference type="InterPro" id="IPR042183">
    <property type="entry name" value="MmgE/PrpD_sf_1"/>
</dbReference>
<dbReference type="EMBL" id="CAJPVI010000038">
    <property type="protein sequence ID" value="CAG2156862.1"/>
    <property type="molecule type" value="Genomic_DNA"/>
</dbReference>
<name>A0ABM8TP67_9BURK</name>
<sequence length="469" mass="50262">MSQQPSTSPSQCPPLEQAVVRLIQELTFGHLDAPAHAGVSRLMRDQLALQIGTSQMPWSQQVLAYATSQQRPGRSHVAAHSLTMSAADAAFVNGAYGHGFEYDDAHGPSASHPGSCVIPAALAIGEELGSSLEDIITALVAGYEVYTRIGVLAAPDLLKRGFHPHAVLSNFGAAAVAAKLRKFDAETTLHALAIALSHASGTTEYTSTGGSIKRVHAGIGTRNGMVAADMAQAGITGPRAFLSGNKGLFRTFLQRGPGDGAEDRFRLDQPFEIGTVWLKAYCACYCTHAYIDAIRPFASRRADITDVHARIHPAFNVVVGNANANAYEPSNIEHVQFSLPTQMAFALLGLGNGYRVHRDYLAARIDMAPVIATARSIRISEAPELEQRYPGKFVADVTATFRDGSTEHVFVEDPIGTLANPMSEEAQDAKFMELTTDVLGSERAQALLAMLRKMDPRTGVADLANLMHC</sequence>
<comment type="caution">
    <text evidence="4">The sequence shown here is derived from an EMBL/GenBank/DDBJ whole genome shotgun (WGS) entry which is preliminary data.</text>
</comment>